<dbReference type="KEGG" id="gog:C1280_20780"/>
<evidence type="ECO:0000256" key="1">
    <source>
        <dbReference type="SAM" id="MobiDB-lite"/>
    </source>
</evidence>
<reference evidence="2 3" key="1">
    <citation type="submission" date="2018-01" db="EMBL/GenBank/DDBJ databases">
        <title>G. obscuriglobus.</title>
        <authorList>
            <person name="Franke J."/>
            <person name="Blomberg W."/>
            <person name="Selmecki A."/>
        </authorList>
    </citation>
    <scope>NUCLEOTIDE SEQUENCE [LARGE SCALE GENOMIC DNA]</scope>
    <source>
        <strain evidence="2 3">DSM 5831</strain>
    </source>
</reference>
<feature type="region of interest" description="Disordered" evidence="1">
    <location>
        <begin position="93"/>
        <end position="144"/>
    </location>
</feature>
<dbReference type="InterPro" id="IPR045384">
    <property type="entry name" value="DUF6527"/>
</dbReference>
<dbReference type="EMBL" id="CP025958">
    <property type="protein sequence ID" value="AWM39181.1"/>
    <property type="molecule type" value="Genomic_DNA"/>
</dbReference>
<evidence type="ECO:0000313" key="2">
    <source>
        <dbReference type="EMBL" id="AWM39181.1"/>
    </source>
</evidence>
<organism evidence="2 3">
    <name type="scientific">Gemmata obscuriglobus</name>
    <dbReference type="NCBI Taxonomy" id="114"/>
    <lineage>
        <taxon>Bacteria</taxon>
        <taxon>Pseudomonadati</taxon>
        <taxon>Planctomycetota</taxon>
        <taxon>Planctomycetia</taxon>
        <taxon>Gemmatales</taxon>
        <taxon>Gemmataceae</taxon>
        <taxon>Gemmata</taxon>
    </lineage>
</organism>
<accession>A0A2Z3H2U4</accession>
<sequence>MMRCQRLEHRFVQYVPEKLEPGVLYIALEFCTASHICCCGCGEEVVTPLSPAQWRMTFDGETVSLWPSIGNWSLRCRSHYVIDHGRVLTAPPWSDTQIEAGRQRDRDARAQHYGTPPNVQPAPQLPPVPQPQKVPTVAPEEKKRGRWSRFWKWIFGT</sequence>
<evidence type="ECO:0000313" key="3">
    <source>
        <dbReference type="Proteomes" id="UP000245802"/>
    </source>
</evidence>
<keyword evidence="3" id="KW-1185">Reference proteome</keyword>
<proteinExistence type="predicted"/>
<feature type="compositionally biased region" description="Basic and acidic residues" evidence="1">
    <location>
        <begin position="101"/>
        <end position="110"/>
    </location>
</feature>
<protein>
    <submittedName>
        <fullName evidence="2">Uncharacterized protein</fullName>
    </submittedName>
</protein>
<dbReference type="Pfam" id="PF20137">
    <property type="entry name" value="BubE"/>
    <property type="match status" value="1"/>
</dbReference>
<dbReference type="Proteomes" id="UP000245802">
    <property type="component" value="Chromosome"/>
</dbReference>
<dbReference type="OrthoDB" id="3788717at2"/>
<gene>
    <name evidence="2" type="ORF">C1280_20780</name>
</gene>
<dbReference type="AlphaFoldDB" id="A0A2Z3H2U4"/>
<feature type="compositionally biased region" description="Pro residues" evidence="1">
    <location>
        <begin position="118"/>
        <end position="132"/>
    </location>
</feature>
<name>A0A2Z3H2U4_9BACT</name>
<dbReference type="RefSeq" id="WP_029600931.1">
    <property type="nucleotide sequence ID" value="NZ_CP025958.1"/>
</dbReference>